<dbReference type="AlphaFoldDB" id="J3L947"/>
<name>J3L947_ORYBR</name>
<dbReference type="HOGENOM" id="CLU_2871215_0_0_1"/>
<keyword evidence="2" id="KW-1185">Reference proteome</keyword>
<sequence length="64" mass="7424">MDDLDDCIPTSKQNSRPACHDSIHFCMSIILYACNPGNGDCKDHRCWKERCEDRTSQPIIINRR</sequence>
<protein>
    <submittedName>
        <fullName evidence="1">Uncharacterized protein</fullName>
    </submittedName>
</protein>
<dbReference type="EnsemblPlants" id="OB02G11640.1">
    <property type="protein sequence ID" value="OB02G11640.1"/>
    <property type="gene ID" value="OB02G11640"/>
</dbReference>
<accession>J3L947</accession>
<organism evidence="1">
    <name type="scientific">Oryza brachyantha</name>
    <name type="common">malo sina</name>
    <dbReference type="NCBI Taxonomy" id="4533"/>
    <lineage>
        <taxon>Eukaryota</taxon>
        <taxon>Viridiplantae</taxon>
        <taxon>Streptophyta</taxon>
        <taxon>Embryophyta</taxon>
        <taxon>Tracheophyta</taxon>
        <taxon>Spermatophyta</taxon>
        <taxon>Magnoliopsida</taxon>
        <taxon>Liliopsida</taxon>
        <taxon>Poales</taxon>
        <taxon>Poaceae</taxon>
        <taxon>BOP clade</taxon>
        <taxon>Oryzoideae</taxon>
        <taxon>Oryzeae</taxon>
        <taxon>Oryzinae</taxon>
        <taxon>Oryza</taxon>
    </lineage>
</organism>
<evidence type="ECO:0000313" key="2">
    <source>
        <dbReference type="Proteomes" id="UP000006038"/>
    </source>
</evidence>
<dbReference type="Proteomes" id="UP000006038">
    <property type="component" value="Unassembled WGS sequence"/>
</dbReference>
<dbReference type="Gramene" id="OB02G11640.1">
    <property type="protein sequence ID" value="OB02G11640.1"/>
    <property type="gene ID" value="OB02G11640"/>
</dbReference>
<proteinExistence type="predicted"/>
<evidence type="ECO:0000313" key="1">
    <source>
        <dbReference type="EnsemblPlants" id="OB02G11640.1"/>
    </source>
</evidence>
<reference evidence="1" key="1">
    <citation type="submission" date="2013-04" db="UniProtKB">
        <authorList>
            <consortium name="EnsemblPlants"/>
        </authorList>
    </citation>
    <scope>IDENTIFICATION</scope>
</reference>